<dbReference type="AlphaFoldDB" id="A0AAD5CQA8"/>
<name>A0AAD5CQA8_AMBAR</name>
<evidence type="ECO:0000256" key="3">
    <source>
        <dbReference type="SAM" id="Phobius"/>
    </source>
</evidence>
<dbReference type="Gene3D" id="1.20.5.700">
    <property type="entry name" value="Single helix bin"/>
    <property type="match status" value="1"/>
</dbReference>
<organism evidence="5 6">
    <name type="scientific">Ambrosia artemisiifolia</name>
    <name type="common">Common ragweed</name>
    <dbReference type="NCBI Taxonomy" id="4212"/>
    <lineage>
        <taxon>Eukaryota</taxon>
        <taxon>Viridiplantae</taxon>
        <taxon>Streptophyta</taxon>
        <taxon>Embryophyta</taxon>
        <taxon>Tracheophyta</taxon>
        <taxon>Spermatophyta</taxon>
        <taxon>Magnoliopsida</taxon>
        <taxon>eudicotyledons</taxon>
        <taxon>Gunneridae</taxon>
        <taxon>Pentapetalae</taxon>
        <taxon>asterids</taxon>
        <taxon>campanulids</taxon>
        <taxon>Asterales</taxon>
        <taxon>Asteraceae</taxon>
        <taxon>Asteroideae</taxon>
        <taxon>Heliantheae alliance</taxon>
        <taxon>Heliantheae</taxon>
        <taxon>Ambrosia</taxon>
    </lineage>
</organism>
<feature type="domain" description="Cytochrome b6-f complex iron-sulfur subunit-like transmembrane anchor" evidence="4">
    <location>
        <begin position="56"/>
        <end position="103"/>
    </location>
</feature>
<dbReference type="GO" id="GO:0051537">
    <property type="term" value="F:2 iron, 2 sulfur cluster binding"/>
    <property type="evidence" value="ECO:0007669"/>
    <property type="project" value="InterPro"/>
</dbReference>
<sequence length="188" mass="19923">MAAFTLSPATSSQLRSGNNGPFLPAQGLMAKSGCKTQLMGRDRAMKVTCQAASIPADRVPDMEKRKLLNLLLLGAIGLPTTGMLLPYTYFFVPPGSGGSGGGTPAKDALGNDIIATEWLKTHGPGDRTLSQGLKGDPTYLVVENDRTLATYGINASLALAHADLDDGKVVFVPWVETDFRTGEAPWWS</sequence>
<feature type="transmembrane region" description="Helical" evidence="3">
    <location>
        <begin position="67"/>
        <end position="89"/>
    </location>
</feature>
<dbReference type="Pfam" id="PF25471">
    <property type="entry name" value="TM_PetC"/>
    <property type="match status" value="1"/>
</dbReference>
<keyword evidence="6" id="KW-1185">Reference proteome</keyword>
<accession>A0AAD5CQA8</accession>
<gene>
    <name evidence="5" type="ORF">M8C21_018003</name>
</gene>
<dbReference type="GO" id="GO:0016020">
    <property type="term" value="C:membrane"/>
    <property type="evidence" value="ECO:0007669"/>
    <property type="project" value="UniProtKB-SubCell"/>
</dbReference>
<keyword evidence="3" id="KW-1133">Transmembrane helix</keyword>
<dbReference type="SUPFAM" id="SSF81502">
    <property type="entry name" value="ISP transmembrane anchor"/>
    <property type="match status" value="1"/>
</dbReference>
<dbReference type="PANTHER" id="PTHR10134">
    <property type="entry name" value="CYTOCHROME B-C1 COMPLEX SUBUNIT RIESKE, MITOCHONDRIAL"/>
    <property type="match status" value="1"/>
</dbReference>
<evidence type="ECO:0000259" key="4">
    <source>
        <dbReference type="Pfam" id="PF25471"/>
    </source>
</evidence>
<dbReference type="Proteomes" id="UP001206925">
    <property type="component" value="Unassembled WGS sequence"/>
</dbReference>
<feature type="compositionally biased region" description="Polar residues" evidence="2">
    <location>
        <begin position="7"/>
        <end position="19"/>
    </location>
</feature>
<dbReference type="Gene3D" id="2.102.10.10">
    <property type="entry name" value="Rieske [2Fe-2S] iron-sulphur domain"/>
    <property type="match status" value="1"/>
</dbReference>
<proteinExistence type="predicted"/>
<evidence type="ECO:0000256" key="2">
    <source>
        <dbReference type="SAM" id="MobiDB-lite"/>
    </source>
</evidence>
<protein>
    <recommendedName>
        <fullName evidence="4">Cytochrome b6-f complex iron-sulfur subunit-like transmembrane anchor domain-containing protein</fullName>
    </recommendedName>
</protein>
<comment type="subcellular location">
    <subcellularLocation>
        <location evidence="1">Membrane</location>
        <topology evidence="1">Single-pass membrane protein</topology>
    </subcellularLocation>
</comment>
<evidence type="ECO:0000256" key="1">
    <source>
        <dbReference type="ARBA" id="ARBA00004167"/>
    </source>
</evidence>
<dbReference type="FunFam" id="1.20.5.700:FF:000002">
    <property type="entry name" value="Cytochrome b6-f complex iron-sulfur subunit"/>
    <property type="match status" value="1"/>
</dbReference>
<comment type="caution">
    <text evidence="5">The sequence shown here is derived from an EMBL/GenBank/DDBJ whole genome shotgun (WGS) entry which is preliminary data.</text>
</comment>
<keyword evidence="3" id="KW-0472">Membrane</keyword>
<evidence type="ECO:0000313" key="6">
    <source>
        <dbReference type="Proteomes" id="UP001206925"/>
    </source>
</evidence>
<dbReference type="InterPro" id="IPR057415">
    <property type="entry name" value="TM_PetC"/>
</dbReference>
<dbReference type="InterPro" id="IPR036922">
    <property type="entry name" value="Rieske_2Fe-2S_sf"/>
</dbReference>
<evidence type="ECO:0000313" key="5">
    <source>
        <dbReference type="EMBL" id="KAI7746153.1"/>
    </source>
</evidence>
<dbReference type="EMBL" id="JAMZMK010007026">
    <property type="protein sequence ID" value="KAI7746153.1"/>
    <property type="molecule type" value="Genomic_DNA"/>
</dbReference>
<feature type="region of interest" description="Disordered" evidence="2">
    <location>
        <begin position="1"/>
        <end position="20"/>
    </location>
</feature>
<reference evidence="5" key="1">
    <citation type="submission" date="2022-06" db="EMBL/GenBank/DDBJ databases">
        <title>Uncovering the hologenomic basis of an extraordinary plant invasion.</title>
        <authorList>
            <person name="Bieker V.C."/>
            <person name="Martin M.D."/>
            <person name="Gilbert T."/>
            <person name="Hodgins K."/>
            <person name="Battlay P."/>
            <person name="Petersen B."/>
            <person name="Wilson J."/>
        </authorList>
    </citation>
    <scope>NUCLEOTIDE SEQUENCE</scope>
    <source>
        <strain evidence="5">AA19_3_7</strain>
        <tissue evidence="5">Leaf</tissue>
    </source>
</reference>
<dbReference type="InterPro" id="IPR014349">
    <property type="entry name" value="Rieske_Fe-S_prot"/>
</dbReference>
<keyword evidence="3" id="KW-0812">Transmembrane</keyword>